<accession>A0A8S5NPY8</accession>
<evidence type="ECO:0000313" key="1">
    <source>
        <dbReference type="EMBL" id="DAD96877.1"/>
    </source>
</evidence>
<organism evidence="1">
    <name type="scientific">Siphoviridae sp. ct5op20</name>
    <dbReference type="NCBI Taxonomy" id="2826295"/>
    <lineage>
        <taxon>Viruses</taxon>
        <taxon>Duplodnaviria</taxon>
        <taxon>Heunggongvirae</taxon>
        <taxon>Uroviricota</taxon>
        <taxon>Caudoviricetes</taxon>
    </lineage>
</organism>
<proteinExistence type="predicted"/>
<name>A0A8S5NPY8_9CAUD</name>
<sequence>MSNIQIKQYDGSAYTLLKPEPMSVYGLGTTGISWAPNKDANEATASGWYYASVNVPSGWGYTIIRTDAPCGPDYLCQTAYGLVTTGGGRKMMMRWKESTQSTPWTGWYKIFDVDNLTGEWITIFSSPISYNGNTRPTISLTIGDITEFKEIVVVDSYTATSYGSKYGPGQLWLGLLFPFDVNTTGIGTFITTGTATISPTVIRSNWYHP</sequence>
<reference evidence="1" key="1">
    <citation type="journal article" date="2021" name="Proc. Natl. Acad. Sci. U.S.A.">
        <title>A Catalog of Tens of Thousands of Viruses from Human Metagenomes Reveals Hidden Associations with Chronic Diseases.</title>
        <authorList>
            <person name="Tisza M.J."/>
            <person name="Buck C.B."/>
        </authorList>
    </citation>
    <scope>NUCLEOTIDE SEQUENCE</scope>
    <source>
        <strain evidence="1">Ct5op20</strain>
    </source>
</reference>
<dbReference type="EMBL" id="BK015225">
    <property type="protein sequence ID" value="DAD96877.1"/>
    <property type="molecule type" value="Genomic_DNA"/>
</dbReference>
<protein>
    <submittedName>
        <fullName evidence="1">Uncharacterized protein</fullName>
    </submittedName>
</protein>